<organism evidence="1 2">
    <name type="scientific">Labilithrix luteola</name>
    <dbReference type="NCBI Taxonomy" id="1391654"/>
    <lineage>
        <taxon>Bacteria</taxon>
        <taxon>Pseudomonadati</taxon>
        <taxon>Myxococcota</taxon>
        <taxon>Polyangia</taxon>
        <taxon>Polyangiales</taxon>
        <taxon>Labilitrichaceae</taxon>
        <taxon>Labilithrix</taxon>
    </lineage>
</organism>
<dbReference type="Proteomes" id="UP000064967">
    <property type="component" value="Chromosome"/>
</dbReference>
<proteinExistence type="predicted"/>
<evidence type="ECO:0000313" key="2">
    <source>
        <dbReference type="Proteomes" id="UP000064967"/>
    </source>
</evidence>
<evidence type="ECO:0000313" key="1">
    <source>
        <dbReference type="EMBL" id="AKV03088.1"/>
    </source>
</evidence>
<accession>A0A0K1QBH7</accession>
<dbReference type="AlphaFoldDB" id="A0A0K1QBH7"/>
<dbReference type="STRING" id="1391654.AKJ09_09751"/>
<dbReference type="EMBL" id="CP012333">
    <property type="protein sequence ID" value="AKV03088.1"/>
    <property type="molecule type" value="Genomic_DNA"/>
</dbReference>
<dbReference type="OrthoDB" id="5506355at2"/>
<sequence>MTLPIDIAALPGPAQKILDPNGPAPLKAMAAKGVVPGLKPGDTLAVVVLLSLGEGAPAEQAKKTLENLPAPLLNGALGGSLQPGVLDVIAPLCAKDAAVAEKVLLHPSLHPETVASMAAVSSELVCELIATNEERLLANPAIIEKLYLNKHTRMSTADRILELAVRNKIELKGIPAFEQAAAAIAGELIAEATEEPSFDDTQFNDVEKLASEVQLADGDDTHALNDETGQEEVTELLKPLHAIWADLRPPAKIRMLQLATLKVYDEKGREVDEVRLDAKAVRMLGVRDANPLVAVAAIKAPGMGDSEVVRIAGLRNICEDVLREIAMNREWTRHYMVKYNLVANPRTPFGHAAKWITYLRENDLKTIAKSKEVPGAVQTAARQQLQRKGK</sequence>
<keyword evidence="2" id="KW-1185">Reference proteome</keyword>
<name>A0A0K1QBH7_9BACT</name>
<protein>
    <submittedName>
        <fullName evidence="1">Uncharacterized protein</fullName>
    </submittedName>
</protein>
<reference evidence="1 2" key="1">
    <citation type="submission" date="2015-08" db="EMBL/GenBank/DDBJ databases">
        <authorList>
            <person name="Babu N.S."/>
            <person name="Beckwith C.J."/>
            <person name="Beseler K.G."/>
            <person name="Brison A."/>
            <person name="Carone J.V."/>
            <person name="Caskin T.P."/>
            <person name="Diamond M."/>
            <person name="Durham M.E."/>
            <person name="Foxe J.M."/>
            <person name="Go M."/>
            <person name="Henderson B.A."/>
            <person name="Jones I.B."/>
            <person name="McGettigan J.A."/>
            <person name="Micheletti S.J."/>
            <person name="Nasrallah M.E."/>
            <person name="Ortiz D."/>
            <person name="Piller C.R."/>
            <person name="Privatt S.R."/>
            <person name="Schneider S.L."/>
            <person name="Sharp S."/>
            <person name="Smith T.C."/>
            <person name="Stanton J.D."/>
            <person name="Ullery H.E."/>
            <person name="Wilson R.J."/>
            <person name="Serrano M.G."/>
            <person name="Buck G."/>
            <person name="Lee V."/>
            <person name="Wang Y."/>
            <person name="Carvalho R."/>
            <person name="Voegtly L."/>
            <person name="Shi R."/>
            <person name="Duckworth R."/>
            <person name="Johnson A."/>
            <person name="Loviza R."/>
            <person name="Walstead R."/>
            <person name="Shah Z."/>
            <person name="Kiflezghi M."/>
            <person name="Wade K."/>
            <person name="Ball S.L."/>
            <person name="Bradley K.W."/>
            <person name="Asai D.J."/>
            <person name="Bowman C.A."/>
            <person name="Russell D.A."/>
            <person name="Pope W.H."/>
            <person name="Jacobs-Sera D."/>
            <person name="Hendrix R.W."/>
            <person name="Hatfull G.F."/>
        </authorList>
    </citation>
    <scope>NUCLEOTIDE SEQUENCE [LARGE SCALE GENOMIC DNA]</scope>
    <source>
        <strain evidence="1 2">DSM 27648</strain>
    </source>
</reference>
<gene>
    <name evidence="1" type="ORF">AKJ09_09751</name>
</gene>
<dbReference type="KEGG" id="llu:AKJ09_09751"/>
<dbReference type="RefSeq" id="WP_146653911.1">
    <property type="nucleotide sequence ID" value="NZ_CP012333.1"/>
</dbReference>